<proteinExistence type="predicted"/>
<reference evidence="1 2" key="1">
    <citation type="submission" date="2005-09" db="EMBL/GenBank/DDBJ databases">
        <authorList>
            <person name="Mural R.J."/>
            <person name="Li P.W."/>
            <person name="Adams M.D."/>
            <person name="Amanatides P.G."/>
            <person name="Baden-Tillson H."/>
            <person name="Barnstead M."/>
            <person name="Chin S.H."/>
            <person name="Dew I."/>
            <person name="Evans C.A."/>
            <person name="Ferriera S."/>
            <person name="Flanigan M."/>
            <person name="Fosler C."/>
            <person name="Glodek A."/>
            <person name="Gu Z."/>
            <person name="Holt R.A."/>
            <person name="Jennings D."/>
            <person name="Kraft C.L."/>
            <person name="Lu F."/>
            <person name="Nguyen T."/>
            <person name="Nusskern D.R."/>
            <person name="Pfannkoch C.M."/>
            <person name="Sitter C."/>
            <person name="Sutton G.G."/>
            <person name="Venter J.C."/>
            <person name="Wang Z."/>
            <person name="Woodage T."/>
            <person name="Zheng X.H."/>
            <person name="Zhong F."/>
        </authorList>
    </citation>
    <scope>NUCLEOTIDE SEQUENCE [LARGE SCALE GENOMIC DNA]</scope>
    <source>
        <strain>BN</strain>
        <strain evidence="2">Sprague-Dawley</strain>
    </source>
</reference>
<accession>A6I605</accession>
<organism evidence="1 2">
    <name type="scientific">Rattus norvegicus</name>
    <name type="common">Rat</name>
    <dbReference type="NCBI Taxonomy" id="10116"/>
    <lineage>
        <taxon>Eukaryota</taxon>
        <taxon>Metazoa</taxon>
        <taxon>Chordata</taxon>
        <taxon>Craniata</taxon>
        <taxon>Vertebrata</taxon>
        <taxon>Euteleostomi</taxon>
        <taxon>Mammalia</taxon>
        <taxon>Eutheria</taxon>
        <taxon>Euarchontoglires</taxon>
        <taxon>Glires</taxon>
        <taxon>Rodentia</taxon>
        <taxon>Myomorpha</taxon>
        <taxon>Muroidea</taxon>
        <taxon>Muridae</taxon>
        <taxon>Murinae</taxon>
        <taxon>Rattus</taxon>
    </lineage>
</organism>
<name>A6I605_RAT</name>
<evidence type="ECO:0000313" key="2">
    <source>
        <dbReference type="Proteomes" id="UP000234681"/>
    </source>
</evidence>
<dbReference type="AlphaFoldDB" id="A6I605"/>
<dbReference type="Proteomes" id="UP000234681">
    <property type="component" value="Chromosome 1"/>
</dbReference>
<dbReference type="EMBL" id="CH473956">
    <property type="protein sequence ID" value="EDM18575.1"/>
    <property type="molecule type" value="Genomic_DNA"/>
</dbReference>
<sequence length="43" mass="4804">MKLTFLPHEGFCAFVPWHSLSRGLEDHHAPCLLSKALSKDAVL</sequence>
<evidence type="ECO:0000313" key="1">
    <source>
        <dbReference type="EMBL" id="EDM18575.1"/>
    </source>
</evidence>
<gene>
    <name evidence="1" type="ORF">rCG_40638</name>
</gene>
<protein>
    <submittedName>
        <fullName evidence="1">RCG40638</fullName>
    </submittedName>
</protein>